<evidence type="ECO:0000256" key="4">
    <source>
        <dbReference type="ARBA" id="ARBA00022475"/>
    </source>
</evidence>
<keyword evidence="5 8" id="KW-0812">Transmembrane</keyword>
<evidence type="ECO:0000256" key="7">
    <source>
        <dbReference type="ARBA" id="ARBA00023136"/>
    </source>
</evidence>
<dbReference type="AlphaFoldDB" id="A0AA94EE50"/>
<dbReference type="InterPro" id="IPR037294">
    <property type="entry name" value="ABC_BtuC-like"/>
</dbReference>
<evidence type="ECO:0000256" key="3">
    <source>
        <dbReference type="ARBA" id="ARBA00022448"/>
    </source>
</evidence>
<dbReference type="InterPro" id="IPR000522">
    <property type="entry name" value="ABC_transptr_permease_BtuC"/>
</dbReference>
<keyword evidence="7 8" id="KW-0472">Membrane</keyword>
<evidence type="ECO:0000313" key="10">
    <source>
        <dbReference type="Proteomes" id="UP000286680"/>
    </source>
</evidence>
<evidence type="ECO:0000256" key="8">
    <source>
        <dbReference type="SAM" id="Phobius"/>
    </source>
</evidence>
<dbReference type="Pfam" id="PF01032">
    <property type="entry name" value="FecCD"/>
    <property type="match status" value="1"/>
</dbReference>
<proteinExistence type="inferred from homology"/>
<dbReference type="GO" id="GO:0022857">
    <property type="term" value="F:transmembrane transporter activity"/>
    <property type="evidence" value="ECO:0007669"/>
    <property type="project" value="InterPro"/>
</dbReference>
<dbReference type="EMBL" id="PIPS01000005">
    <property type="protein sequence ID" value="RUO40000.1"/>
    <property type="molecule type" value="Genomic_DNA"/>
</dbReference>
<dbReference type="PANTHER" id="PTHR30472:SF25">
    <property type="entry name" value="ABC TRANSPORTER PERMEASE PROTEIN MJ0876-RELATED"/>
    <property type="match status" value="1"/>
</dbReference>
<comment type="caution">
    <text evidence="9">The sequence shown here is derived from an EMBL/GenBank/DDBJ whole genome shotgun (WGS) entry which is preliminary data.</text>
</comment>
<dbReference type="Proteomes" id="UP000286680">
    <property type="component" value="Unassembled WGS sequence"/>
</dbReference>
<evidence type="ECO:0000313" key="9">
    <source>
        <dbReference type="EMBL" id="RUO40000.1"/>
    </source>
</evidence>
<evidence type="ECO:0000256" key="6">
    <source>
        <dbReference type="ARBA" id="ARBA00022989"/>
    </source>
</evidence>
<comment type="subcellular location">
    <subcellularLocation>
        <location evidence="1">Cell membrane</location>
        <topology evidence="1">Multi-pass membrane protein</topology>
    </subcellularLocation>
</comment>
<dbReference type="RefSeq" id="WP_126820469.1">
    <property type="nucleotide sequence ID" value="NZ_PIPS01000005.1"/>
</dbReference>
<keyword evidence="10" id="KW-1185">Reference proteome</keyword>
<dbReference type="Gene3D" id="1.10.3470.10">
    <property type="entry name" value="ABC transporter involved in vitamin B12 uptake, BtuC"/>
    <property type="match status" value="1"/>
</dbReference>
<comment type="similarity">
    <text evidence="2">Belongs to the binding-protein-dependent transport system permease family. FecCD subfamily.</text>
</comment>
<feature type="transmembrane region" description="Helical" evidence="8">
    <location>
        <begin position="180"/>
        <end position="199"/>
    </location>
</feature>
<protein>
    <submittedName>
        <fullName evidence="9">ABC transporter permease</fullName>
    </submittedName>
</protein>
<keyword evidence="6 8" id="KW-1133">Transmembrane helix</keyword>
<feature type="transmembrane region" description="Helical" evidence="8">
    <location>
        <begin position="137"/>
        <end position="160"/>
    </location>
</feature>
<accession>A0AA94EE50</accession>
<sequence length="325" mass="35003">MTVTARGWGWLFILLAVILSGWHLNQGAATVNWLDLNDLQYTIVMDIRLPRWLLVLANGMALGLAGAALQLLLRNPLAEPGLIGVSSMSALVTVTLLYFGWLAAFSWWLPLAAVAGGLAGLLLVVLLAGRQHDIYRIILAGVAVSSLAGSAMGLILYLAPNPFAFQEWSQWTLGSLANRSWSHLGLLLPCLLIGTLLLWWTRTLLTALTLSEQTVATLGFRLVSQRNGVLLAVAVLVAGSVVSVGIIGFVGLLAPHLVRLLGQEHPQRVLWLSAPAGALLLLAMDIATRLISGARELPIGIVAALVGVPLLVALLFHRYQRRFYE</sequence>
<feature type="transmembrane region" description="Helical" evidence="8">
    <location>
        <begin position="229"/>
        <end position="257"/>
    </location>
</feature>
<name>A0AA94EE50_9GAMM</name>
<feature type="transmembrane region" description="Helical" evidence="8">
    <location>
        <begin position="107"/>
        <end position="128"/>
    </location>
</feature>
<dbReference type="SUPFAM" id="SSF81345">
    <property type="entry name" value="ABC transporter involved in vitamin B12 uptake, BtuC"/>
    <property type="match status" value="1"/>
</dbReference>
<dbReference type="GO" id="GO:0005886">
    <property type="term" value="C:plasma membrane"/>
    <property type="evidence" value="ECO:0007669"/>
    <property type="project" value="UniProtKB-SubCell"/>
</dbReference>
<keyword evidence="4" id="KW-1003">Cell membrane</keyword>
<feature type="transmembrane region" description="Helical" evidence="8">
    <location>
        <begin position="297"/>
        <end position="316"/>
    </location>
</feature>
<feature type="transmembrane region" description="Helical" evidence="8">
    <location>
        <begin position="80"/>
        <end position="101"/>
    </location>
</feature>
<evidence type="ECO:0000256" key="5">
    <source>
        <dbReference type="ARBA" id="ARBA00022692"/>
    </source>
</evidence>
<reference evidence="10" key="1">
    <citation type="journal article" date="2018" name="Front. Microbiol.">
        <title>Genome-Based Analysis Reveals the Taxonomy and Diversity of the Family Idiomarinaceae.</title>
        <authorList>
            <person name="Liu Y."/>
            <person name="Lai Q."/>
            <person name="Shao Z."/>
        </authorList>
    </citation>
    <scope>NUCLEOTIDE SEQUENCE [LARGE SCALE GENOMIC DNA]</scope>
    <source>
        <strain evidence="10">SN-14</strain>
    </source>
</reference>
<feature type="transmembrane region" description="Helical" evidence="8">
    <location>
        <begin position="51"/>
        <end position="73"/>
    </location>
</feature>
<dbReference type="PANTHER" id="PTHR30472">
    <property type="entry name" value="FERRIC ENTEROBACTIN TRANSPORT SYSTEM PERMEASE PROTEIN"/>
    <property type="match status" value="1"/>
</dbReference>
<gene>
    <name evidence="9" type="ORF">CWE23_13125</name>
</gene>
<keyword evidence="3" id="KW-0813">Transport</keyword>
<evidence type="ECO:0000256" key="2">
    <source>
        <dbReference type="ARBA" id="ARBA00007935"/>
    </source>
</evidence>
<organism evidence="9 10">
    <name type="scientific">Idiomarina aquatica</name>
    <dbReference type="NCBI Taxonomy" id="1327752"/>
    <lineage>
        <taxon>Bacteria</taxon>
        <taxon>Pseudomonadati</taxon>
        <taxon>Pseudomonadota</taxon>
        <taxon>Gammaproteobacteria</taxon>
        <taxon>Alteromonadales</taxon>
        <taxon>Idiomarinaceae</taxon>
        <taxon>Idiomarina</taxon>
    </lineage>
</organism>
<dbReference type="GO" id="GO:0033214">
    <property type="term" value="P:siderophore-iron import into cell"/>
    <property type="evidence" value="ECO:0007669"/>
    <property type="project" value="TreeGrafter"/>
</dbReference>
<evidence type="ECO:0000256" key="1">
    <source>
        <dbReference type="ARBA" id="ARBA00004651"/>
    </source>
</evidence>